<gene>
    <name evidence="5" type="ORF">N7476_010629</name>
</gene>
<evidence type="ECO:0000256" key="2">
    <source>
        <dbReference type="ARBA" id="ARBA00022723"/>
    </source>
</evidence>
<accession>A0A9W9GFA4</accession>
<keyword evidence="6" id="KW-1185">Reference proteome</keyword>
<sequence>MITGSCLCGNIQYELRGDPINTAMCFCNNCRKSTGSVGMANSWYSKESLSITKGADLLRTYEDHAVDSGATVERSFCPGCGSPLIAENKIKFPGAVIVTYGTMELEEGQKWKPNLEYFCKRKAEWLGTPAETEKFHEL</sequence>
<dbReference type="InterPro" id="IPR011057">
    <property type="entry name" value="Mss4-like_sf"/>
</dbReference>
<dbReference type="Proteomes" id="UP001147746">
    <property type="component" value="Unassembled WGS sequence"/>
</dbReference>
<dbReference type="EMBL" id="JAPZBO010000010">
    <property type="protein sequence ID" value="KAJ5299072.1"/>
    <property type="molecule type" value="Genomic_DNA"/>
</dbReference>
<organism evidence="5 6">
    <name type="scientific">Penicillium atrosanguineum</name>
    <dbReference type="NCBI Taxonomy" id="1132637"/>
    <lineage>
        <taxon>Eukaryota</taxon>
        <taxon>Fungi</taxon>
        <taxon>Dikarya</taxon>
        <taxon>Ascomycota</taxon>
        <taxon>Pezizomycotina</taxon>
        <taxon>Eurotiomycetes</taxon>
        <taxon>Eurotiomycetidae</taxon>
        <taxon>Eurotiales</taxon>
        <taxon>Aspergillaceae</taxon>
        <taxon>Penicillium</taxon>
    </lineage>
</organism>
<evidence type="ECO:0000313" key="5">
    <source>
        <dbReference type="EMBL" id="KAJ5299072.1"/>
    </source>
</evidence>
<dbReference type="PANTHER" id="PTHR33337">
    <property type="entry name" value="GFA DOMAIN-CONTAINING PROTEIN"/>
    <property type="match status" value="1"/>
</dbReference>
<dbReference type="GO" id="GO:0046872">
    <property type="term" value="F:metal ion binding"/>
    <property type="evidence" value="ECO:0007669"/>
    <property type="project" value="UniProtKB-KW"/>
</dbReference>
<keyword evidence="4" id="KW-0456">Lyase</keyword>
<evidence type="ECO:0000256" key="4">
    <source>
        <dbReference type="ARBA" id="ARBA00023239"/>
    </source>
</evidence>
<dbReference type="AlphaFoldDB" id="A0A9W9GFA4"/>
<proteinExistence type="inferred from homology"/>
<protein>
    <submittedName>
        <fullName evidence="5">Glutathione-dependent formaldehyde-activating enzyme/centromere protein V</fullName>
    </submittedName>
</protein>
<reference evidence="5" key="1">
    <citation type="submission" date="2022-12" db="EMBL/GenBank/DDBJ databases">
        <authorList>
            <person name="Petersen C."/>
        </authorList>
    </citation>
    <scope>NUCLEOTIDE SEQUENCE</scope>
    <source>
        <strain evidence="5">IBT 21472</strain>
    </source>
</reference>
<dbReference type="PROSITE" id="PS51891">
    <property type="entry name" value="CENP_V_GFA"/>
    <property type="match status" value="1"/>
</dbReference>
<dbReference type="InterPro" id="IPR006913">
    <property type="entry name" value="CENP-V/GFA"/>
</dbReference>
<name>A0A9W9GFA4_9EURO</name>
<keyword evidence="2" id="KW-0479">Metal-binding</keyword>
<dbReference type="PANTHER" id="PTHR33337:SF39">
    <property type="entry name" value="DUF636 DOMAIN PROTEIN (AFU_ORTHOLOGUE AFUA_6G11530)"/>
    <property type="match status" value="1"/>
</dbReference>
<dbReference type="Gene3D" id="3.90.1590.10">
    <property type="entry name" value="glutathione-dependent formaldehyde- activating enzyme (gfa)"/>
    <property type="match status" value="1"/>
</dbReference>
<comment type="similarity">
    <text evidence="1">Belongs to the Gfa family.</text>
</comment>
<comment type="caution">
    <text evidence="5">The sequence shown here is derived from an EMBL/GenBank/DDBJ whole genome shotgun (WGS) entry which is preliminary data.</text>
</comment>
<evidence type="ECO:0000256" key="1">
    <source>
        <dbReference type="ARBA" id="ARBA00005495"/>
    </source>
</evidence>
<dbReference type="SUPFAM" id="SSF51316">
    <property type="entry name" value="Mss4-like"/>
    <property type="match status" value="1"/>
</dbReference>
<evidence type="ECO:0000256" key="3">
    <source>
        <dbReference type="ARBA" id="ARBA00022833"/>
    </source>
</evidence>
<evidence type="ECO:0000313" key="6">
    <source>
        <dbReference type="Proteomes" id="UP001147746"/>
    </source>
</evidence>
<dbReference type="Pfam" id="PF04828">
    <property type="entry name" value="GFA"/>
    <property type="match status" value="1"/>
</dbReference>
<keyword evidence="3" id="KW-0862">Zinc</keyword>
<dbReference type="GO" id="GO:0016846">
    <property type="term" value="F:carbon-sulfur lyase activity"/>
    <property type="evidence" value="ECO:0007669"/>
    <property type="project" value="InterPro"/>
</dbReference>
<reference evidence="5" key="2">
    <citation type="journal article" date="2023" name="IMA Fungus">
        <title>Comparative genomic study of the Penicillium genus elucidates a diverse pangenome and 15 lateral gene transfer events.</title>
        <authorList>
            <person name="Petersen C."/>
            <person name="Sorensen T."/>
            <person name="Nielsen M.R."/>
            <person name="Sondergaard T.E."/>
            <person name="Sorensen J.L."/>
            <person name="Fitzpatrick D.A."/>
            <person name="Frisvad J.C."/>
            <person name="Nielsen K.L."/>
        </authorList>
    </citation>
    <scope>NUCLEOTIDE SEQUENCE</scope>
    <source>
        <strain evidence="5">IBT 21472</strain>
    </source>
</reference>
<dbReference type="OrthoDB" id="406544at2759"/>